<evidence type="ECO:0000313" key="3">
    <source>
        <dbReference type="Proteomes" id="UP000249082"/>
    </source>
</evidence>
<dbReference type="InterPro" id="IPR016181">
    <property type="entry name" value="Acyl_CoA_acyltransferase"/>
</dbReference>
<reference evidence="2 3" key="1">
    <citation type="submission" date="2017-08" db="EMBL/GenBank/DDBJ databases">
        <title>Infants hospitalized years apart are colonized by the same room-sourced microbial strains.</title>
        <authorList>
            <person name="Brooks B."/>
            <person name="Olm M.R."/>
            <person name="Firek B.A."/>
            <person name="Baker R."/>
            <person name="Thomas B.C."/>
            <person name="Morowitz M.J."/>
            <person name="Banfield J.F."/>
        </authorList>
    </citation>
    <scope>NUCLEOTIDE SEQUENCE [LARGE SCALE GENOMIC DNA]</scope>
    <source>
        <strain evidence="2">S2_005_002_R2_33</strain>
    </source>
</reference>
<dbReference type="EMBL" id="QFPX01000012">
    <property type="protein sequence ID" value="PZQ53815.1"/>
    <property type="molecule type" value="Genomic_DNA"/>
</dbReference>
<comment type="caution">
    <text evidence="2">The sequence shown here is derived from an EMBL/GenBank/DDBJ whole genome shotgun (WGS) entry which is preliminary data.</text>
</comment>
<dbReference type="Pfam" id="PF13480">
    <property type="entry name" value="Acetyltransf_6"/>
    <property type="match status" value="1"/>
</dbReference>
<dbReference type="AlphaFoldDB" id="A0A2W5NT37"/>
<dbReference type="GO" id="GO:0016740">
    <property type="term" value="F:transferase activity"/>
    <property type="evidence" value="ECO:0007669"/>
    <property type="project" value="UniProtKB-KW"/>
</dbReference>
<sequence length="382" mass="42875">MFDSEAHSVREETASAAASLHCMPWRTLETDVPAWDRLALDASEPNPFFESWYLLPSLRRLPHSETVMVLRFEMDGRLAGLMPVLRSPRYYRWPVPNLASWLHDNCFCGAPLVRRGAEDLFWRAVLDWADRAAQRALFLHLRAIPLEGPLHAALSRILAEQQRQCEVVLREDRALLSSDLTPDAYLEASLSGKKRKELRRQASRLAEAGTLAVERREDGEDLAAWCDAFLALEASGWKGKAGSALANHAATDSLFRDSLQGAAARGRLERLSLTLDGRPIAMLASFLTPPGAYSFKTAFDERYSRFSPGVLLQRENLQILERADIAWTDSCAAADHPMIDHIWRERRAMARLSIAIGGPIRRHLFRHFVRAETARSPAGGSL</sequence>
<organism evidence="2 3">
    <name type="scientific">Novosphingobium pentaromativorans</name>
    <dbReference type="NCBI Taxonomy" id="205844"/>
    <lineage>
        <taxon>Bacteria</taxon>
        <taxon>Pseudomonadati</taxon>
        <taxon>Pseudomonadota</taxon>
        <taxon>Alphaproteobacteria</taxon>
        <taxon>Sphingomonadales</taxon>
        <taxon>Sphingomonadaceae</taxon>
        <taxon>Novosphingobium</taxon>
    </lineage>
</organism>
<dbReference type="InterPro" id="IPR038740">
    <property type="entry name" value="BioF2-like_GNAT_dom"/>
</dbReference>
<protein>
    <submittedName>
        <fullName evidence="2">GNAT family N-acetyltransferase</fullName>
    </submittedName>
</protein>
<keyword evidence="2" id="KW-0808">Transferase</keyword>
<name>A0A2W5NT37_9SPHN</name>
<evidence type="ECO:0000259" key="1">
    <source>
        <dbReference type="Pfam" id="PF13480"/>
    </source>
</evidence>
<feature type="domain" description="BioF2-like acetyltransferase" evidence="1">
    <location>
        <begin position="193"/>
        <end position="329"/>
    </location>
</feature>
<gene>
    <name evidence="2" type="ORF">DI555_15185</name>
</gene>
<accession>A0A2W5NT37</accession>
<evidence type="ECO:0000313" key="2">
    <source>
        <dbReference type="EMBL" id="PZQ53815.1"/>
    </source>
</evidence>
<proteinExistence type="predicted"/>
<dbReference type="Proteomes" id="UP000249082">
    <property type="component" value="Unassembled WGS sequence"/>
</dbReference>
<dbReference type="SUPFAM" id="SSF55729">
    <property type="entry name" value="Acyl-CoA N-acyltransferases (Nat)"/>
    <property type="match status" value="1"/>
</dbReference>